<feature type="coiled-coil region" evidence="8">
    <location>
        <begin position="287"/>
        <end position="314"/>
    </location>
</feature>
<keyword evidence="11" id="KW-1185">Reference proteome</keyword>
<dbReference type="OMA" id="YPFTEHV"/>
<dbReference type="Gene3D" id="3.30.420.40">
    <property type="match status" value="2"/>
</dbReference>
<dbReference type="FunFam" id="3.30.420.40:FF:000058">
    <property type="entry name" value="Putative actin-related protein 5"/>
    <property type="match status" value="1"/>
</dbReference>
<keyword evidence="2" id="KW-0227">DNA damage</keyword>
<dbReference type="STRING" id="4829.A0A168PKL6"/>
<feature type="region of interest" description="Disordered" evidence="9">
    <location>
        <begin position="477"/>
        <end position="514"/>
    </location>
</feature>
<evidence type="ECO:0000256" key="6">
    <source>
        <dbReference type="ARBA" id="ARBA00023242"/>
    </source>
</evidence>
<dbReference type="AlphaFoldDB" id="A0A168PKL6"/>
<dbReference type="InterPro" id="IPR043129">
    <property type="entry name" value="ATPase_NBD"/>
</dbReference>
<name>A0A168PKL6_ABSGL</name>
<keyword evidence="4 8" id="KW-0175">Coiled coil</keyword>
<evidence type="ECO:0000256" key="5">
    <source>
        <dbReference type="ARBA" id="ARBA00023163"/>
    </source>
</evidence>
<evidence type="ECO:0000313" key="10">
    <source>
        <dbReference type="EMBL" id="SAM02556.1"/>
    </source>
</evidence>
<dbReference type="FunCoup" id="A0A168PKL6">
    <property type="interactions" value="365"/>
</dbReference>
<comment type="subcellular location">
    <subcellularLocation>
        <location evidence="1">Nucleus</location>
    </subcellularLocation>
</comment>
<dbReference type="Pfam" id="PF00022">
    <property type="entry name" value="Actin"/>
    <property type="match status" value="2"/>
</dbReference>
<dbReference type="FunFam" id="3.30.420.40:FF:000122">
    <property type="entry name" value="ARP5 actin-related protein 5 homolog"/>
    <property type="match status" value="1"/>
</dbReference>
<dbReference type="InParanoid" id="A0A168PKL6"/>
<dbReference type="PANTHER" id="PTHR11937">
    <property type="entry name" value="ACTIN"/>
    <property type="match status" value="1"/>
</dbReference>
<dbReference type="OrthoDB" id="7340501at2759"/>
<dbReference type="EMBL" id="LT553919">
    <property type="protein sequence ID" value="SAM02556.1"/>
    <property type="molecule type" value="Genomic_DNA"/>
</dbReference>
<keyword evidence="6" id="KW-0539">Nucleus</keyword>
<evidence type="ECO:0000313" key="11">
    <source>
        <dbReference type="Proteomes" id="UP000078561"/>
    </source>
</evidence>
<keyword evidence="5" id="KW-0804">Transcription</keyword>
<evidence type="ECO:0000256" key="3">
    <source>
        <dbReference type="ARBA" id="ARBA00023015"/>
    </source>
</evidence>
<evidence type="ECO:0000256" key="7">
    <source>
        <dbReference type="RuleBase" id="RU000487"/>
    </source>
</evidence>
<evidence type="ECO:0000256" key="8">
    <source>
        <dbReference type="SAM" id="Coils"/>
    </source>
</evidence>
<comment type="similarity">
    <text evidence="7">Belongs to the actin family.</text>
</comment>
<dbReference type="CDD" id="cd10211">
    <property type="entry name" value="ASKHA_NBD_Arp5"/>
    <property type="match status" value="1"/>
</dbReference>
<protein>
    <recommendedName>
        <fullName evidence="12">Actin-related protein 5</fullName>
    </recommendedName>
</protein>
<evidence type="ECO:0000256" key="2">
    <source>
        <dbReference type="ARBA" id="ARBA00022763"/>
    </source>
</evidence>
<evidence type="ECO:0008006" key="12">
    <source>
        <dbReference type="Google" id="ProtNLM"/>
    </source>
</evidence>
<dbReference type="SMART" id="SM00268">
    <property type="entry name" value="ACTIN"/>
    <property type="match status" value="1"/>
</dbReference>
<sequence>MDFSSQTTYTLEEKEYDAPYYSIKHNYKKDYLGTNTPLVIDNGSYQCRAGWANESTPSMIFDNIVSRYRDRKANTGVVSVGMDAYSDPSGRSSARSPFDGNVVCDYDRMENVLDYIFTVLGISTSSIEHPIVMTEPLCVPQYNRNLMSELLFECYNVPSVTYGIDALFSFYANGGEKDDGIIISSGNNMTHIIPTIQGKGILEKTKRISYGGTQSSEYMLKLMQLKYPTFPAKMSSVQAQQLVHGHAYVARDYQQTLRDIENRDSFTNIDRLIQFPFTAPVFEEKSEEELARQAAKKEENSRRLREAAAKTRLEKLVAREQEFEAFTNLKNAKGTIKKADWLAQLKESGFKDENDLDETIKQVDSAIQRARNKELGIDDTEEKEPPASNLLDIPDDELSEGDKKEKRKQRLLKASYDARIRAKAAKEEAKAKEIENARLEEERRLQDPEQWIQETQAKRLDVIDRIKKRKRLAADLTDRRSRASQLRMRSIANLASETNGSKRRRKGQEEDTFGADDEDWMIYREISKDDDEDEEEEDLALLNHYESQLLQYDPAFLPEHGFESNSSPINALLHQLTRGIYPPYDPEDLSQTYQLHVNIERPRVSEVLFQPSIIGLDQAGIVETVDDIVKTFDASSRERIQKTIFLTGGFTSLPGLAERLLDNIRSIYPVGANVQVRSAKDPLLDAWKGAAKFALSSALKQYSVTRKEYQEYGGEYIKEHSLGNVFRS</sequence>
<dbReference type="GO" id="GO:0005634">
    <property type="term" value="C:nucleus"/>
    <property type="evidence" value="ECO:0007669"/>
    <property type="project" value="UniProtKB-SubCell"/>
</dbReference>
<organism evidence="10">
    <name type="scientific">Absidia glauca</name>
    <name type="common">Pin mould</name>
    <dbReference type="NCBI Taxonomy" id="4829"/>
    <lineage>
        <taxon>Eukaryota</taxon>
        <taxon>Fungi</taxon>
        <taxon>Fungi incertae sedis</taxon>
        <taxon>Mucoromycota</taxon>
        <taxon>Mucoromycotina</taxon>
        <taxon>Mucoromycetes</taxon>
        <taxon>Mucorales</taxon>
        <taxon>Cunninghamellaceae</taxon>
        <taxon>Absidia</taxon>
    </lineage>
</organism>
<evidence type="ECO:0000256" key="1">
    <source>
        <dbReference type="ARBA" id="ARBA00004123"/>
    </source>
</evidence>
<evidence type="ECO:0000256" key="9">
    <source>
        <dbReference type="SAM" id="MobiDB-lite"/>
    </source>
</evidence>
<proteinExistence type="inferred from homology"/>
<feature type="region of interest" description="Disordered" evidence="9">
    <location>
        <begin position="372"/>
        <end position="410"/>
    </location>
</feature>
<dbReference type="GO" id="GO:0006974">
    <property type="term" value="P:DNA damage response"/>
    <property type="evidence" value="ECO:0007669"/>
    <property type="project" value="UniProtKB-KW"/>
</dbReference>
<dbReference type="SUPFAM" id="SSF53067">
    <property type="entry name" value="Actin-like ATPase domain"/>
    <property type="match status" value="2"/>
</dbReference>
<dbReference type="Proteomes" id="UP000078561">
    <property type="component" value="Unassembled WGS sequence"/>
</dbReference>
<accession>A0A168PKL6</accession>
<reference evidence="10" key="1">
    <citation type="submission" date="2016-04" db="EMBL/GenBank/DDBJ databases">
        <authorList>
            <person name="Evans L.H."/>
            <person name="Alamgir A."/>
            <person name="Owens N."/>
            <person name="Weber N.D."/>
            <person name="Virtaneva K."/>
            <person name="Barbian K."/>
            <person name="Babar A."/>
            <person name="Rosenke K."/>
        </authorList>
    </citation>
    <scope>NUCLEOTIDE SEQUENCE [LARGE SCALE GENOMIC DNA]</scope>
    <source>
        <strain evidence="10">CBS 101.48</strain>
    </source>
</reference>
<dbReference type="InterPro" id="IPR004000">
    <property type="entry name" value="Actin"/>
</dbReference>
<gene>
    <name evidence="10" type="primary">ABSGL_08357.1 scaffold 10076</name>
</gene>
<keyword evidence="3" id="KW-0805">Transcription regulation</keyword>
<evidence type="ECO:0000256" key="4">
    <source>
        <dbReference type="ARBA" id="ARBA00023054"/>
    </source>
</evidence>